<sequence length="167" mass="17804">MEMFTNLRYGVPIVLGIALLGVAITVLSSLIRGMVGAIALVRSYRLVSRTGLAAQGTVVRSTEHRTRLPGGFERRMVETIAFTTQSGEAVQGEAGTSDIGMEDRTGQAVEVRYDEQDPTRFVAPSDIADAVDMLGGPRAKEVGKQLAVGGIGLLAVVWAARVLLGWF</sequence>
<name>A0ABW0FEQ6_9MICO</name>
<feature type="domain" description="DUF3592" evidence="2">
    <location>
        <begin position="54"/>
        <end position="123"/>
    </location>
</feature>
<dbReference type="Pfam" id="PF12158">
    <property type="entry name" value="DUF3592"/>
    <property type="match status" value="1"/>
</dbReference>
<feature type="transmembrane region" description="Helical" evidence="1">
    <location>
        <begin position="12"/>
        <end position="41"/>
    </location>
</feature>
<dbReference type="RefSeq" id="WP_343924467.1">
    <property type="nucleotide sequence ID" value="NZ_BAAAIR010000038.1"/>
</dbReference>
<evidence type="ECO:0000259" key="2">
    <source>
        <dbReference type="Pfam" id="PF12158"/>
    </source>
</evidence>
<accession>A0ABW0FEQ6</accession>
<keyword evidence="1" id="KW-0472">Membrane</keyword>
<protein>
    <submittedName>
        <fullName evidence="3">DUF3592 domain-containing protein</fullName>
    </submittedName>
</protein>
<evidence type="ECO:0000313" key="3">
    <source>
        <dbReference type="EMBL" id="MFC5297178.1"/>
    </source>
</evidence>
<dbReference type="Proteomes" id="UP001595937">
    <property type="component" value="Unassembled WGS sequence"/>
</dbReference>
<comment type="caution">
    <text evidence="3">The sequence shown here is derived from an EMBL/GenBank/DDBJ whole genome shotgun (WGS) entry which is preliminary data.</text>
</comment>
<dbReference type="EMBL" id="JBHSLN010000020">
    <property type="protein sequence ID" value="MFC5297178.1"/>
    <property type="molecule type" value="Genomic_DNA"/>
</dbReference>
<evidence type="ECO:0000256" key="1">
    <source>
        <dbReference type="SAM" id="Phobius"/>
    </source>
</evidence>
<evidence type="ECO:0000313" key="4">
    <source>
        <dbReference type="Proteomes" id="UP001595937"/>
    </source>
</evidence>
<gene>
    <name evidence="3" type="ORF">ACFPK8_06610</name>
</gene>
<proteinExistence type="predicted"/>
<keyword evidence="1" id="KW-0812">Transmembrane</keyword>
<reference evidence="4" key="1">
    <citation type="journal article" date="2019" name="Int. J. Syst. Evol. Microbiol.">
        <title>The Global Catalogue of Microorganisms (GCM) 10K type strain sequencing project: providing services to taxonomists for standard genome sequencing and annotation.</title>
        <authorList>
            <consortium name="The Broad Institute Genomics Platform"/>
            <consortium name="The Broad Institute Genome Sequencing Center for Infectious Disease"/>
            <person name="Wu L."/>
            <person name="Ma J."/>
        </authorList>
    </citation>
    <scope>NUCLEOTIDE SEQUENCE [LARGE SCALE GENOMIC DNA]</scope>
    <source>
        <strain evidence="4">CGMCC 1.16455</strain>
    </source>
</reference>
<dbReference type="InterPro" id="IPR021994">
    <property type="entry name" value="DUF3592"/>
</dbReference>
<keyword evidence="1" id="KW-1133">Transmembrane helix</keyword>
<keyword evidence="4" id="KW-1185">Reference proteome</keyword>
<feature type="transmembrane region" description="Helical" evidence="1">
    <location>
        <begin position="146"/>
        <end position="166"/>
    </location>
</feature>
<organism evidence="3 4">
    <name type="scientific">Brachybacterium tyrofermentans</name>
    <dbReference type="NCBI Taxonomy" id="47848"/>
    <lineage>
        <taxon>Bacteria</taxon>
        <taxon>Bacillati</taxon>
        <taxon>Actinomycetota</taxon>
        <taxon>Actinomycetes</taxon>
        <taxon>Micrococcales</taxon>
        <taxon>Dermabacteraceae</taxon>
        <taxon>Brachybacterium</taxon>
    </lineage>
</organism>
<dbReference type="GeneID" id="303297658"/>